<dbReference type="Proteomes" id="UP000012488">
    <property type="component" value="Chromosome"/>
</dbReference>
<dbReference type="AlphaFoldDB" id="A0A6B9FEL7"/>
<sequence length="102" mass="11081">MHRCPAEEAEVLTAFREWLQERPRAGFLVGTVDVGTPEDGYSVQIGHVDCCPVSLVAAASELLETASVALLRRPDVRPILDLVCAIERARAALDFTIPAEAH</sequence>
<accession>A0A6B9FEL7</accession>
<reference evidence="1 2" key="1">
    <citation type="journal article" date="2012" name="Genet. Mol. Biol.">
        <title>Analysis of 16S rRNA and mxaF genes revealing insights into Methylobacterium niche-specific plant association.</title>
        <authorList>
            <person name="Dourado M.N."/>
            <person name="Andreote F.D."/>
            <person name="Dini-Andreote F."/>
            <person name="Conti R."/>
            <person name="Araujo J.M."/>
            <person name="Araujo W.L."/>
        </authorList>
    </citation>
    <scope>NUCLEOTIDE SEQUENCE [LARGE SCALE GENOMIC DNA]</scope>
    <source>
        <strain evidence="1 2">SR1.6/6</strain>
    </source>
</reference>
<gene>
    <name evidence="1" type="ORF">MMSR116_06025</name>
</gene>
<organism evidence="1 2">
    <name type="scientific">Methylobacterium mesophilicum SR1.6/6</name>
    <dbReference type="NCBI Taxonomy" id="908290"/>
    <lineage>
        <taxon>Bacteria</taxon>
        <taxon>Pseudomonadati</taxon>
        <taxon>Pseudomonadota</taxon>
        <taxon>Alphaproteobacteria</taxon>
        <taxon>Hyphomicrobiales</taxon>
        <taxon>Methylobacteriaceae</taxon>
        <taxon>Methylobacterium</taxon>
    </lineage>
</organism>
<dbReference type="OrthoDB" id="8005659at2"/>
<dbReference type="KEGG" id="mmes:MMSR116_06025"/>
<dbReference type="RefSeq" id="WP_010683235.1">
    <property type="nucleotide sequence ID" value="NZ_CP043538.1"/>
</dbReference>
<protein>
    <submittedName>
        <fullName evidence="1">Uncharacterized protein</fullName>
    </submittedName>
</protein>
<evidence type="ECO:0000313" key="1">
    <source>
        <dbReference type="EMBL" id="QGY01511.1"/>
    </source>
</evidence>
<dbReference type="EMBL" id="CP043538">
    <property type="protein sequence ID" value="QGY01511.1"/>
    <property type="molecule type" value="Genomic_DNA"/>
</dbReference>
<reference evidence="1 2" key="2">
    <citation type="journal article" date="2013" name="Genome Announc.">
        <title>Draft Genome Sequence of Methylobacterium mesophilicum Strain SR1.6/6, Isolated from Citrus sinensis.</title>
        <authorList>
            <person name="Marinho Almeida D."/>
            <person name="Dini-Andreote F."/>
            <person name="Camargo Neves A.A."/>
            <person name="Juca Ramos R.T."/>
            <person name="Andreote F.D."/>
            <person name="Carneiro A.R."/>
            <person name="Oliveira de Souza Lima A."/>
            <person name="Caracciolo Gomes de Sa P.H."/>
            <person name="Ribeiro Barbosa M.S."/>
            <person name="Araujo W.L."/>
            <person name="Silva A."/>
        </authorList>
    </citation>
    <scope>NUCLEOTIDE SEQUENCE [LARGE SCALE GENOMIC DNA]</scope>
    <source>
        <strain evidence="1 2">SR1.6/6</strain>
    </source>
</reference>
<name>A0A6B9FEL7_9HYPH</name>
<proteinExistence type="predicted"/>
<evidence type="ECO:0000313" key="2">
    <source>
        <dbReference type="Proteomes" id="UP000012488"/>
    </source>
</evidence>